<organism evidence="2 3">
    <name type="scientific">Clostridium neuense</name>
    <dbReference type="NCBI Taxonomy" id="1728934"/>
    <lineage>
        <taxon>Bacteria</taxon>
        <taxon>Bacillati</taxon>
        <taxon>Bacillota</taxon>
        <taxon>Clostridia</taxon>
        <taxon>Eubacteriales</taxon>
        <taxon>Clostridiaceae</taxon>
        <taxon>Clostridium</taxon>
    </lineage>
</organism>
<comment type="caution">
    <text evidence="2">The sequence shown here is derived from an EMBL/GenBank/DDBJ whole genome shotgun (WGS) entry which is preliminary data.</text>
</comment>
<feature type="transmembrane region" description="Helical" evidence="1">
    <location>
        <begin position="119"/>
        <end position="141"/>
    </location>
</feature>
<feature type="transmembrane region" description="Helical" evidence="1">
    <location>
        <begin position="254"/>
        <end position="271"/>
    </location>
</feature>
<dbReference type="PANTHER" id="PTHR37305">
    <property type="entry name" value="INTEGRAL MEMBRANE PROTEIN-RELATED"/>
    <property type="match status" value="1"/>
</dbReference>
<keyword evidence="1" id="KW-0812">Transmembrane</keyword>
<keyword evidence="1" id="KW-1133">Transmembrane helix</keyword>
<name>A0ABW8TBF5_9CLOT</name>
<accession>A0ABW8TBF5</accession>
<evidence type="ECO:0000256" key="1">
    <source>
        <dbReference type="SAM" id="Phobius"/>
    </source>
</evidence>
<sequence length="332" mass="37464">MIRLIKNEIIKMLFKKKLILIIAILLLETSAFAYGQNIRYKRTINGYTKNHSENYNWRPLINQQINDIKNKLSYKNIKKSDEKIMKIQLEQYKYYLKKNISPAAMSASKFTSELMQQSALMLLPLLIIILAGDIVSGEFSSKTIKVLLTRAVPRWRILLSKYAALILMSAFVVFLSAVISIGISEFTFKDFGFMEPVISGYKVVGGNVNASNVIQIYQWQYLILVCSLNFFEAIVIATISFMVSILVRSTAASIGIMMAGLIGGSLLRVFLTDWPLAKYFFAVNLQTSQYLTGNFKGVPGMNLVFSICILGIWAAISLVVSFFAFTKRDVLV</sequence>
<dbReference type="Proteomes" id="UP001623592">
    <property type="component" value="Unassembled WGS sequence"/>
</dbReference>
<keyword evidence="1" id="KW-0472">Membrane</keyword>
<dbReference type="RefSeq" id="WP_406785943.1">
    <property type="nucleotide sequence ID" value="NZ_JBJIAA010000002.1"/>
</dbReference>
<proteinExistence type="predicted"/>
<evidence type="ECO:0000313" key="3">
    <source>
        <dbReference type="Proteomes" id="UP001623592"/>
    </source>
</evidence>
<dbReference type="PANTHER" id="PTHR37305:SF2">
    <property type="entry name" value="BACITRACIN TRANSPORT PERMEASE PROTEIN BCRB"/>
    <property type="match status" value="1"/>
</dbReference>
<dbReference type="EMBL" id="JBJIAA010000002">
    <property type="protein sequence ID" value="MFL0249270.1"/>
    <property type="molecule type" value="Genomic_DNA"/>
</dbReference>
<keyword evidence="3" id="KW-1185">Reference proteome</keyword>
<feature type="transmembrane region" description="Helical" evidence="1">
    <location>
        <begin position="303"/>
        <end position="325"/>
    </location>
</feature>
<evidence type="ECO:0000313" key="2">
    <source>
        <dbReference type="EMBL" id="MFL0249270.1"/>
    </source>
</evidence>
<feature type="transmembrane region" description="Helical" evidence="1">
    <location>
        <begin position="162"/>
        <end position="183"/>
    </location>
</feature>
<reference evidence="2 3" key="1">
    <citation type="submission" date="2024-11" db="EMBL/GenBank/DDBJ databases">
        <authorList>
            <person name="Heng Y.C."/>
            <person name="Lim A.C.H."/>
            <person name="Lee J.K.Y."/>
            <person name="Kittelmann S."/>
        </authorList>
    </citation>
    <scope>NUCLEOTIDE SEQUENCE [LARGE SCALE GENOMIC DNA]</scope>
    <source>
        <strain evidence="2 3">WILCCON 0114</strain>
    </source>
</reference>
<gene>
    <name evidence="2" type="ORF">ACJDT4_02465</name>
</gene>
<protein>
    <submittedName>
        <fullName evidence="2">ABC transporter permease</fullName>
    </submittedName>
</protein>
<dbReference type="Pfam" id="PF12679">
    <property type="entry name" value="ABC2_membrane_2"/>
    <property type="match status" value="1"/>
</dbReference>
<feature type="transmembrane region" description="Helical" evidence="1">
    <location>
        <begin position="221"/>
        <end position="247"/>
    </location>
</feature>